<feature type="domain" description="Glycosyltransferase 2-like" evidence="2">
    <location>
        <begin position="23"/>
        <end position="145"/>
    </location>
</feature>
<reference evidence="3" key="1">
    <citation type="journal article" date="2014" name="Front. Microbiol.">
        <title>High frequency of phylogenetically diverse reductive dehalogenase-homologous genes in deep subseafloor sedimentary metagenomes.</title>
        <authorList>
            <person name="Kawai M."/>
            <person name="Futagami T."/>
            <person name="Toyoda A."/>
            <person name="Takaki Y."/>
            <person name="Nishi S."/>
            <person name="Hori S."/>
            <person name="Arai W."/>
            <person name="Tsubouchi T."/>
            <person name="Morono Y."/>
            <person name="Uchiyama I."/>
            <person name="Ito T."/>
            <person name="Fujiyama A."/>
            <person name="Inagaki F."/>
            <person name="Takami H."/>
        </authorList>
    </citation>
    <scope>NUCLEOTIDE SEQUENCE</scope>
    <source>
        <strain evidence="3">Expedition CK06-06</strain>
    </source>
</reference>
<dbReference type="AlphaFoldDB" id="X0YIG4"/>
<evidence type="ECO:0000313" key="3">
    <source>
        <dbReference type="EMBL" id="GAG55720.1"/>
    </source>
</evidence>
<feature type="transmembrane region" description="Helical" evidence="1">
    <location>
        <begin position="299"/>
        <end position="321"/>
    </location>
</feature>
<keyword evidence="1" id="KW-0812">Transmembrane</keyword>
<dbReference type="PANTHER" id="PTHR43685">
    <property type="entry name" value="GLYCOSYLTRANSFERASE"/>
    <property type="match status" value="1"/>
</dbReference>
<protein>
    <recommendedName>
        <fullName evidence="2">Glycosyltransferase 2-like domain-containing protein</fullName>
    </recommendedName>
</protein>
<dbReference type="EMBL" id="BART01005962">
    <property type="protein sequence ID" value="GAG55720.1"/>
    <property type="molecule type" value="Genomic_DNA"/>
</dbReference>
<accession>X0YIG4</accession>
<dbReference type="InterPro" id="IPR029044">
    <property type="entry name" value="Nucleotide-diphossugar_trans"/>
</dbReference>
<dbReference type="Gene3D" id="3.90.550.10">
    <property type="entry name" value="Spore Coat Polysaccharide Biosynthesis Protein SpsA, Chain A"/>
    <property type="match status" value="1"/>
</dbReference>
<gene>
    <name evidence="3" type="ORF">S01H4_13547</name>
</gene>
<evidence type="ECO:0000259" key="2">
    <source>
        <dbReference type="Pfam" id="PF00535"/>
    </source>
</evidence>
<evidence type="ECO:0000256" key="1">
    <source>
        <dbReference type="SAM" id="Phobius"/>
    </source>
</evidence>
<keyword evidence="1" id="KW-1133">Transmembrane helix</keyword>
<keyword evidence="1" id="KW-0472">Membrane</keyword>
<dbReference type="Pfam" id="PF00535">
    <property type="entry name" value="Glycos_transf_2"/>
    <property type="match status" value="1"/>
</dbReference>
<dbReference type="SUPFAM" id="SSF53448">
    <property type="entry name" value="Nucleotide-diphospho-sugar transferases"/>
    <property type="match status" value="1"/>
</dbReference>
<organism evidence="3">
    <name type="scientific">marine sediment metagenome</name>
    <dbReference type="NCBI Taxonomy" id="412755"/>
    <lineage>
        <taxon>unclassified sequences</taxon>
        <taxon>metagenomes</taxon>
        <taxon>ecological metagenomes</taxon>
    </lineage>
</organism>
<proteinExistence type="predicted"/>
<comment type="caution">
    <text evidence="3">The sequence shown here is derived from an EMBL/GenBank/DDBJ whole genome shotgun (WGS) entry which is preliminary data.</text>
</comment>
<dbReference type="PANTHER" id="PTHR43685:SF3">
    <property type="entry name" value="SLR2126 PROTEIN"/>
    <property type="match status" value="1"/>
</dbReference>
<feature type="transmembrane region" description="Helical" evidence="1">
    <location>
        <begin position="255"/>
        <end position="287"/>
    </location>
</feature>
<sequence length="343" mass="39660">MGKCHEYIPKIVGYKKMKDIKVSLICTLKNEESSIREFLDSLLSQSRLPDEVVILDGGSTDKTVEIINSYIGKCDLIKLIVKKGANIAEGRNIAIKNAEYDIIASTDVGCRLDKNWLKNLIKPFEEDRSVDVVSGWYEADAITEFEKCVAEVTYPKLKMVLKNPDKFLPSSRSIAFKKKCWEKVGGYPEWLYTAEDTLFDLNLKKKDCKFAFAPDAVVYWRVRSNSKDVFKQYYLYAKGDGEAGIFVRKYLKHNLIYLLGFTLLLLGFYHWLFWELLISGVVLYYFLRLSKKKIVKKKMNNIILAIKIMFIIDMAQISGWFKGFIFGKINKKDDGNQFVQNRN</sequence>
<dbReference type="InterPro" id="IPR050834">
    <property type="entry name" value="Glycosyltransf_2"/>
</dbReference>
<name>X0YIG4_9ZZZZ</name>
<dbReference type="InterPro" id="IPR001173">
    <property type="entry name" value="Glyco_trans_2-like"/>
</dbReference>